<feature type="transmembrane region" description="Helical" evidence="9">
    <location>
        <begin position="49"/>
        <end position="70"/>
    </location>
</feature>
<dbReference type="Pfam" id="PF03186">
    <property type="entry name" value="CobD_Cbib"/>
    <property type="match status" value="1"/>
</dbReference>
<gene>
    <name evidence="9 10" type="primary">cobD</name>
    <name evidence="10" type="ORF">CFH83_00595</name>
</gene>
<evidence type="ECO:0000256" key="8">
    <source>
        <dbReference type="ARBA" id="ARBA00023136"/>
    </source>
</evidence>
<comment type="function">
    <text evidence="9">Converts cobyric acid to cobinamide by the addition of aminopropanol on the F carboxylic group.</text>
</comment>
<dbReference type="UniPathway" id="UPA00148"/>
<dbReference type="GO" id="GO:0015420">
    <property type="term" value="F:ABC-type vitamin B12 transporter activity"/>
    <property type="evidence" value="ECO:0007669"/>
    <property type="project" value="UniProtKB-UniRule"/>
</dbReference>
<accession>A0A2D3WDS2</accession>
<dbReference type="GO" id="GO:0005886">
    <property type="term" value="C:plasma membrane"/>
    <property type="evidence" value="ECO:0007669"/>
    <property type="project" value="UniProtKB-SubCell"/>
</dbReference>
<comment type="pathway">
    <text evidence="2 9">Cofactor biosynthesis; adenosylcobalamin biosynthesis.</text>
</comment>
<organism evidence="10 11">
    <name type="scientific">Sulfuricurvum kujiense</name>
    <dbReference type="NCBI Taxonomy" id="148813"/>
    <lineage>
        <taxon>Bacteria</taxon>
        <taxon>Pseudomonadati</taxon>
        <taxon>Campylobacterota</taxon>
        <taxon>Epsilonproteobacteria</taxon>
        <taxon>Campylobacterales</taxon>
        <taxon>Sulfurimonadaceae</taxon>
        <taxon>Sulfuricurvum</taxon>
    </lineage>
</organism>
<dbReference type="AlphaFoldDB" id="A0A2D3WDS2"/>
<feature type="transmembrane region" description="Helical" evidence="9">
    <location>
        <begin position="182"/>
        <end position="200"/>
    </location>
</feature>
<evidence type="ECO:0000256" key="3">
    <source>
        <dbReference type="ARBA" id="ARBA00006263"/>
    </source>
</evidence>
<keyword evidence="8 9" id="KW-0472">Membrane</keyword>
<dbReference type="RefSeq" id="WP_294895095.1">
    <property type="nucleotide sequence ID" value="NZ_DLUI01000011.1"/>
</dbReference>
<evidence type="ECO:0000256" key="4">
    <source>
        <dbReference type="ARBA" id="ARBA00022475"/>
    </source>
</evidence>
<evidence type="ECO:0000256" key="1">
    <source>
        <dbReference type="ARBA" id="ARBA00004651"/>
    </source>
</evidence>
<comment type="caution">
    <text evidence="10">The sequence shown here is derived from an EMBL/GenBank/DDBJ whole genome shotgun (WGS) entry which is preliminary data.</text>
</comment>
<evidence type="ECO:0000313" key="11">
    <source>
        <dbReference type="Proteomes" id="UP000228859"/>
    </source>
</evidence>
<dbReference type="InterPro" id="IPR004485">
    <property type="entry name" value="Cobalamin_biosynth_CobD/CbiB"/>
</dbReference>
<comment type="similarity">
    <text evidence="3 9">Belongs to the CobD/CbiB family.</text>
</comment>
<evidence type="ECO:0000256" key="9">
    <source>
        <dbReference type="HAMAP-Rule" id="MF_00024"/>
    </source>
</evidence>
<evidence type="ECO:0000256" key="7">
    <source>
        <dbReference type="ARBA" id="ARBA00022989"/>
    </source>
</evidence>
<keyword evidence="5 9" id="KW-0169">Cobalamin biosynthesis</keyword>
<dbReference type="HAMAP" id="MF_00024">
    <property type="entry name" value="CobD_CbiB"/>
    <property type="match status" value="1"/>
</dbReference>
<feature type="transmembrane region" description="Helical" evidence="9">
    <location>
        <begin position="220"/>
        <end position="242"/>
    </location>
</feature>
<keyword evidence="6 9" id="KW-0812">Transmembrane</keyword>
<evidence type="ECO:0000256" key="6">
    <source>
        <dbReference type="ARBA" id="ARBA00022692"/>
    </source>
</evidence>
<dbReference type="Proteomes" id="UP000228859">
    <property type="component" value="Unassembled WGS sequence"/>
</dbReference>
<keyword evidence="7 9" id="KW-1133">Transmembrane helix</keyword>
<name>A0A2D3WDS2_9BACT</name>
<dbReference type="GO" id="GO:0048472">
    <property type="term" value="F:threonine-phosphate decarboxylase activity"/>
    <property type="evidence" value="ECO:0007669"/>
    <property type="project" value="InterPro"/>
</dbReference>
<sequence>MFFDIALIAYVTDRIFGEFKFIRHPVILMGDFITAFQNRFYRDSILRGFWLVFWLLAAVLALVTPISLIVNPWILGIIASTGIAGKMLYMSVKEVLSDPLSIRYLVSRDTENLSESDIHKAAIETYAENLSDGVIAPLFYLLVFGLVGLFLYKAVNTLDSMVGYRNEKYEKFGKVSARLDDIANFLPSRITAILILVLFGKLDQITQTWRYGALHESPNAGYPISAMALSLGLSLGGATSYFGKVKEKPYFGEGAMEITALDVRRALALQWKLDTLVILLLAARVYV</sequence>
<comment type="caution">
    <text evidence="9">Lacks conserved residue(s) required for the propagation of feature annotation.</text>
</comment>
<evidence type="ECO:0000256" key="5">
    <source>
        <dbReference type="ARBA" id="ARBA00022573"/>
    </source>
</evidence>
<proteinExistence type="inferred from homology"/>
<dbReference type="NCBIfam" id="TIGR00380">
    <property type="entry name" value="cobal_cbiB"/>
    <property type="match status" value="1"/>
</dbReference>
<feature type="transmembrane region" description="Helical" evidence="9">
    <location>
        <begin position="134"/>
        <end position="155"/>
    </location>
</feature>
<dbReference type="EMBL" id="DLUI01000011">
    <property type="protein sequence ID" value="DAB39442.1"/>
    <property type="molecule type" value="Genomic_DNA"/>
</dbReference>
<reference evidence="10 11" key="1">
    <citation type="journal article" date="2017" name="Front. Microbiol.">
        <title>Comparative Genomic Analysis of the Class Epsilonproteobacteria and Proposed Reclassification to Epsilonbacteraeota (phyl. nov.).</title>
        <authorList>
            <person name="Waite D.W."/>
            <person name="Vanwonterghem I."/>
            <person name="Rinke C."/>
            <person name="Parks D.H."/>
            <person name="Zhang Y."/>
            <person name="Takai K."/>
            <person name="Sievert S.M."/>
            <person name="Simon J."/>
            <person name="Campbell B.J."/>
            <person name="Hanson T.E."/>
            <person name="Woyke T."/>
            <person name="Klotz M.G."/>
            <person name="Hugenholtz P."/>
        </authorList>
    </citation>
    <scope>NUCLEOTIDE SEQUENCE [LARGE SCALE GENOMIC DNA]</scope>
    <source>
        <strain evidence="10">UBA12443</strain>
    </source>
</reference>
<evidence type="ECO:0000256" key="2">
    <source>
        <dbReference type="ARBA" id="ARBA00004953"/>
    </source>
</evidence>
<keyword evidence="4 9" id="KW-1003">Cell membrane</keyword>
<comment type="subcellular location">
    <subcellularLocation>
        <location evidence="1 9">Cell membrane</location>
        <topology evidence="1 9">Multi-pass membrane protein</topology>
    </subcellularLocation>
</comment>
<dbReference type="GO" id="GO:0009236">
    <property type="term" value="P:cobalamin biosynthetic process"/>
    <property type="evidence" value="ECO:0007669"/>
    <property type="project" value="UniProtKB-UniRule"/>
</dbReference>
<evidence type="ECO:0000313" key="10">
    <source>
        <dbReference type="EMBL" id="DAB39442.1"/>
    </source>
</evidence>
<protein>
    <recommendedName>
        <fullName evidence="9">Cobalamin biosynthesis protein CobD</fullName>
    </recommendedName>
</protein>
<dbReference type="PANTHER" id="PTHR34308">
    <property type="entry name" value="COBALAMIN BIOSYNTHESIS PROTEIN CBIB"/>
    <property type="match status" value="1"/>
</dbReference>
<dbReference type="PANTHER" id="PTHR34308:SF1">
    <property type="entry name" value="COBALAMIN BIOSYNTHESIS PROTEIN CBIB"/>
    <property type="match status" value="1"/>
</dbReference>